<evidence type="ECO:0000313" key="3">
    <source>
        <dbReference type="Proteomes" id="UP001301769"/>
    </source>
</evidence>
<dbReference type="EMBL" id="MU858530">
    <property type="protein sequence ID" value="KAK4206055.1"/>
    <property type="molecule type" value="Genomic_DNA"/>
</dbReference>
<reference evidence="2" key="1">
    <citation type="journal article" date="2023" name="Mol. Phylogenet. Evol.">
        <title>Genome-scale phylogeny and comparative genomics of the fungal order Sordariales.</title>
        <authorList>
            <person name="Hensen N."/>
            <person name="Bonometti L."/>
            <person name="Westerberg I."/>
            <person name="Brannstrom I.O."/>
            <person name="Guillou S."/>
            <person name="Cros-Aarteil S."/>
            <person name="Calhoun S."/>
            <person name="Haridas S."/>
            <person name="Kuo A."/>
            <person name="Mondo S."/>
            <person name="Pangilinan J."/>
            <person name="Riley R."/>
            <person name="LaButti K."/>
            <person name="Andreopoulos B."/>
            <person name="Lipzen A."/>
            <person name="Chen C."/>
            <person name="Yan M."/>
            <person name="Daum C."/>
            <person name="Ng V."/>
            <person name="Clum A."/>
            <person name="Steindorff A."/>
            <person name="Ohm R.A."/>
            <person name="Martin F."/>
            <person name="Silar P."/>
            <person name="Natvig D.O."/>
            <person name="Lalanne C."/>
            <person name="Gautier V."/>
            <person name="Ament-Velasquez S.L."/>
            <person name="Kruys A."/>
            <person name="Hutchinson M.I."/>
            <person name="Powell A.J."/>
            <person name="Barry K."/>
            <person name="Miller A.N."/>
            <person name="Grigoriev I.V."/>
            <person name="Debuchy R."/>
            <person name="Gladieux P."/>
            <person name="Hiltunen Thoren M."/>
            <person name="Johannesson H."/>
        </authorList>
    </citation>
    <scope>NUCLEOTIDE SEQUENCE</scope>
    <source>
        <strain evidence="2">PSN293</strain>
    </source>
</reference>
<keyword evidence="3" id="KW-1185">Reference proteome</keyword>
<evidence type="ECO:0000256" key="1">
    <source>
        <dbReference type="SAM" id="MobiDB-lite"/>
    </source>
</evidence>
<dbReference type="AlphaFoldDB" id="A0AAN6XT02"/>
<dbReference type="Proteomes" id="UP001301769">
    <property type="component" value="Unassembled WGS sequence"/>
</dbReference>
<feature type="region of interest" description="Disordered" evidence="1">
    <location>
        <begin position="321"/>
        <end position="375"/>
    </location>
</feature>
<feature type="compositionally biased region" description="Low complexity" evidence="1">
    <location>
        <begin position="355"/>
        <end position="367"/>
    </location>
</feature>
<organism evidence="2 3">
    <name type="scientific">Rhypophila decipiens</name>
    <dbReference type="NCBI Taxonomy" id="261697"/>
    <lineage>
        <taxon>Eukaryota</taxon>
        <taxon>Fungi</taxon>
        <taxon>Dikarya</taxon>
        <taxon>Ascomycota</taxon>
        <taxon>Pezizomycotina</taxon>
        <taxon>Sordariomycetes</taxon>
        <taxon>Sordariomycetidae</taxon>
        <taxon>Sordariales</taxon>
        <taxon>Naviculisporaceae</taxon>
        <taxon>Rhypophila</taxon>
    </lineage>
</organism>
<sequence>MNFIYPRCQTNGCTNGTNAFYCYRHECKSCHKPRQRHSDVCADHTACTKTGCSQPRWFNNNPRATNTFCDTHFWFCRVADCFRKPTTLPNSDDDPPNYCKEHRCKAAECHAAPQRGFAFCKNHLCGVENCNGSGVSRPDGYHYCLEHICKVYNCPNNKSSRGASCRQHLCAVAGCDEEGADTAAGRSCCERHACQLPGCESPSRHALNPTKVSPFCSEHNCRAPGCTAPCELPNRACGGAHSCRRPGCMGAISNSEVHYCPQDTCQADSCTNARQSVFDSEVSHGFCNDHESMARQFRASRALPSGQVSDFHNALLMLPKKKHKKHGSRKTQADGKSGGTGFVMGEVPDEGGNDQGYAAQGDQDQGNYAPYADQDVHGGVANDAVQSQLTPNPLAQYCDPETLADARIDADNFQGYMVPGEKYTAVCGVFKNPPPGQGQLQGSE</sequence>
<reference evidence="2" key="2">
    <citation type="submission" date="2023-05" db="EMBL/GenBank/DDBJ databases">
        <authorList>
            <consortium name="Lawrence Berkeley National Laboratory"/>
            <person name="Steindorff A."/>
            <person name="Hensen N."/>
            <person name="Bonometti L."/>
            <person name="Westerberg I."/>
            <person name="Brannstrom I.O."/>
            <person name="Guillou S."/>
            <person name="Cros-Aarteil S."/>
            <person name="Calhoun S."/>
            <person name="Haridas S."/>
            <person name="Kuo A."/>
            <person name="Mondo S."/>
            <person name="Pangilinan J."/>
            <person name="Riley R."/>
            <person name="Labutti K."/>
            <person name="Andreopoulos B."/>
            <person name="Lipzen A."/>
            <person name="Chen C."/>
            <person name="Yanf M."/>
            <person name="Daum C."/>
            <person name="Ng V."/>
            <person name="Clum A."/>
            <person name="Ohm R."/>
            <person name="Martin F."/>
            <person name="Silar P."/>
            <person name="Natvig D."/>
            <person name="Lalanne C."/>
            <person name="Gautier V."/>
            <person name="Ament-Velasquez S.L."/>
            <person name="Kruys A."/>
            <person name="Hutchinson M.I."/>
            <person name="Powell A.J."/>
            <person name="Barry K."/>
            <person name="Miller A.N."/>
            <person name="Grigoriev I.V."/>
            <person name="Debuchy R."/>
            <person name="Gladieux P."/>
            <person name="Thoren M.H."/>
            <person name="Johannesson H."/>
        </authorList>
    </citation>
    <scope>NUCLEOTIDE SEQUENCE</scope>
    <source>
        <strain evidence="2">PSN293</strain>
    </source>
</reference>
<proteinExistence type="predicted"/>
<protein>
    <submittedName>
        <fullName evidence="2">Uncharacterized protein</fullName>
    </submittedName>
</protein>
<evidence type="ECO:0000313" key="2">
    <source>
        <dbReference type="EMBL" id="KAK4206055.1"/>
    </source>
</evidence>
<comment type="caution">
    <text evidence="2">The sequence shown here is derived from an EMBL/GenBank/DDBJ whole genome shotgun (WGS) entry which is preliminary data.</text>
</comment>
<gene>
    <name evidence="2" type="ORF">QBC37DRAFT_149297</name>
</gene>
<name>A0AAN6XT02_9PEZI</name>
<accession>A0AAN6XT02</accession>